<evidence type="ECO:0000256" key="1">
    <source>
        <dbReference type="SAM" id="MobiDB-lite"/>
    </source>
</evidence>
<dbReference type="Proteomes" id="UP000283295">
    <property type="component" value="Unassembled WGS sequence"/>
</dbReference>
<name>A0A412IT23_9FIRM</name>
<dbReference type="PANTHER" id="PTHR40056:SF1">
    <property type="entry name" value="DUF1836 DOMAIN-CONTAINING PROTEIN"/>
    <property type="match status" value="1"/>
</dbReference>
<gene>
    <name evidence="2" type="ORF">DWX94_05050</name>
</gene>
<dbReference type="PANTHER" id="PTHR40056">
    <property type="entry name" value="HYPOTHETICAL CYTOSOLIC PROTEIN"/>
    <property type="match status" value="1"/>
</dbReference>
<feature type="region of interest" description="Disordered" evidence="1">
    <location>
        <begin position="196"/>
        <end position="240"/>
    </location>
</feature>
<proteinExistence type="predicted"/>
<dbReference type="OrthoDB" id="3191472at2"/>
<dbReference type="InterPro" id="IPR014975">
    <property type="entry name" value="DUF1836"/>
</dbReference>
<evidence type="ECO:0000313" key="2">
    <source>
        <dbReference type="EMBL" id="RGS43253.1"/>
    </source>
</evidence>
<sequence length="240" mass="27681">MDKKTNIKDIISMAGGLDYINPKDIPSIDLYMDQLTTFMEDQLGKNRRNDEDKVMTKTMINNYTKNNLLPSPNKKRYSKQHLILLIYIYYLKNMLSINDIQTLLQPLIDGYFNANKDGKDISDIYAHLYEHLSQHYGDIIKDIVRTANKADAMYDPEKDSYLHDLSMISLLSVDIYAKKKYVEHLVDKLRLESEDEARVQAQKTQKAQKAKEQQAATKKSRQQAAAKSAKNQQSRPSGVK</sequence>
<dbReference type="Pfam" id="PF08876">
    <property type="entry name" value="DUF1836"/>
    <property type="match status" value="1"/>
</dbReference>
<dbReference type="EMBL" id="QRVK01000008">
    <property type="protein sequence ID" value="RGS43253.1"/>
    <property type="molecule type" value="Genomic_DNA"/>
</dbReference>
<organism evidence="2 3">
    <name type="scientific">Coprococcus eutactus</name>
    <dbReference type="NCBI Taxonomy" id="33043"/>
    <lineage>
        <taxon>Bacteria</taxon>
        <taxon>Bacillati</taxon>
        <taxon>Bacillota</taxon>
        <taxon>Clostridia</taxon>
        <taxon>Lachnospirales</taxon>
        <taxon>Lachnospiraceae</taxon>
        <taxon>Coprococcus</taxon>
    </lineage>
</organism>
<accession>A0A412IT23</accession>
<dbReference type="AlphaFoldDB" id="A0A412IT23"/>
<feature type="compositionally biased region" description="Low complexity" evidence="1">
    <location>
        <begin position="200"/>
        <end position="234"/>
    </location>
</feature>
<reference evidence="2 3" key="1">
    <citation type="submission" date="2018-08" db="EMBL/GenBank/DDBJ databases">
        <title>A genome reference for cultivated species of the human gut microbiota.</title>
        <authorList>
            <person name="Zou Y."/>
            <person name="Xue W."/>
            <person name="Luo G."/>
        </authorList>
    </citation>
    <scope>NUCLEOTIDE SEQUENCE [LARGE SCALE GENOMIC DNA]</scope>
    <source>
        <strain evidence="2 3">AF22-21</strain>
    </source>
</reference>
<evidence type="ECO:0000313" key="3">
    <source>
        <dbReference type="Proteomes" id="UP000283295"/>
    </source>
</evidence>
<protein>
    <submittedName>
        <fullName evidence="2">DUF1836 domain-containing protein</fullName>
    </submittedName>
</protein>
<comment type="caution">
    <text evidence="2">The sequence shown here is derived from an EMBL/GenBank/DDBJ whole genome shotgun (WGS) entry which is preliminary data.</text>
</comment>